<feature type="domain" description="Glycoside hydrolase family 2 catalytic" evidence="8">
    <location>
        <begin position="278"/>
        <end position="594"/>
    </location>
</feature>
<dbReference type="EMBL" id="JXYS01000102">
    <property type="protein sequence ID" value="KJF16048.1"/>
    <property type="molecule type" value="Genomic_DNA"/>
</dbReference>
<dbReference type="InterPro" id="IPR006103">
    <property type="entry name" value="Glyco_hydro_2_cat"/>
</dbReference>
<dbReference type="PROSITE" id="PS00608">
    <property type="entry name" value="GLYCOSYL_HYDROL_F2_2"/>
    <property type="match status" value="1"/>
</dbReference>
<dbReference type="InterPro" id="IPR006104">
    <property type="entry name" value="Glyco_hydro_2_N"/>
</dbReference>
<dbReference type="InterPro" id="IPR006101">
    <property type="entry name" value="Glyco_hydro_2"/>
</dbReference>
<dbReference type="PANTHER" id="PTHR10066:SF67">
    <property type="entry name" value="BETA-GLUCURONIDASE"/>
    <property type="match status" value="1"/>
</dbReference>
<feature type="domain" description="Glycoside hydrolase family 2 immunoglobulin-like beta-sandwich" evidence="7">
    <location>
        <begin position="185"/>
        <end position="276"/>
    </location>
</feature>
<dbReference type="PATRIC" id="fig|1280514.3.peg.4172"/>
<dbReference type="InterPro" id="IPR023232">
    <property type="entry name" value="Glyco_hydro_2_AS"/>
</dbReference>
<evidence type="ECO:0000259" key="7">
    <source>
        <dbReference type="Pfam" id="PF00703"/>
    </source>
</evidence>
<dbReference type="Pfam" id="PF02837">
    <property type="entry name" value="Glyco_hydro_2_N"/>
    <property type="match status" value="1"/>
</dbReference>
<evidence type="ECO:0000256" key="2">
    <source>
        <dbReference type="ARBA" id="ARBA00012761"/>
    </source>
</evidence>
<dbReference type="InterPro" id="IPR006102">
    <property type="entry name" value="Ig-like_GH2"/>
</dbReference>
<dbReference type="STRING" id="1280514.AXFE_31220"/>
<dbReference type="PRINTS" id="PR00132">
    <property type="entry name" value="GLHYDRLASE2"/>
</dbReference>
<dbReference type="Pfam" id="PF00703">
    <property type="entry name" value="Glyco_hydro_2"/>
    <property type="match status" value="1"/>
</dbReference>
<evidence type="ECO:0000259" key="8">
    <source>
        <dbReference type="Pfam" id="PF02836"/>
    </source>
</evidence>
<dbReference type="SUPFAM" id="SSF49303">
    <property type="entry name" value="beta-Galactosidase/glucuronidase domain"/>
    <property type="match status" value="1"/>
</dbReference>
<reference evidence="10 11" key="1">
    <citation type="submission" date="2015-01" db="EMBL/GenBank/DDBJ databases">
        <title>Draft genome of the acidophilic iron oxidizer Acidithrix ferrooxidans strain Py-F3.</title>
        <authorList>
            <person name="Poehlein A."/>
            <person name="Eisen S."/>
            <person name="Schloemann M."/>
            <person name="Johnson B.D."/>
            <person name="Daniel R."/>
            <person name="Muehling M."/>
        </authorList>
    </citation>
    <scope>NUCLEOTIDE SEQUENCE [LARGE SCALE GENOMIC DNA]</scope>
    <source>
        <strain evidence="10 11">Py-F3</strain>
    </source>
</reference>
<dbReference type="GO" id="GO:0004566">
    <property type="term" value="F:beta-glucuronidase activity"/>
    <property type="evidence" value="ECO:0007669"/>
    <property type="project" value="UniProtKB-EC"/>
</dbReference>
<dbReference type="SUPFAM" id="SSF51445">
    <property type="entry name" value="(Trans)glycosidases"/>
    <property type="match status" value="1"/>
</dbReference>
<dbReference type="Gene3D" id="2.60.40.10">
    <property type="entry name" value="Immunoglobulins"/>
    <property type="match status" value="1"/>
</dbReference>
<proteinExistence type="inferred from homology"/>
<evidence type="ECO:0000313" key="10">
    <source>
        <dbReference type="EMBL" id="KJF16048.1"/>
    </source>
</evidence>
<evidence type="ECO:0000256" key="5">
    <source>
        <dbReference type="ARBA" id="ARBA00023295"/>
    </source>
</evidence>
<dbReference type="Gene3D" id="2.60.120.260">
    <property type="entry name" value="Galactose-binding domain-like"/>
    <property type="match status" value="1"/>
</dbReference>
<gene>
    <name evidence="10" type="primary">uidA</name>
    <name evidence="10" type="ORF">AXFE_31220</name>
</gene>
<organism evidence="10 11">
    <name type="scientific">Acidithrix ferrooxidans</name>
    <dbReference type="NCBI Taxonomy" id="1280514"/>
    <lineage>
        <taxon>Bacteria</taxon>
        <taxon>Bacillati</taxon>
        <taxon>Actinomycetota</taxon>
        <taxon>Acidimicrobiia</taxon>
        <taxon>Acidimicrobiales</taxon>
        <taxon>Acidimicrobiaceae</taxon>
        <taxon>Acidithrix</taxon>
    </lineage>
</organism>
<dbReference type="PROSITE" id="PS00719">
    <property type="entry name" value="GLYCOSYL_HYDROL_F2_1"/>
    <property type="match status" value="1"/>
</dbReference>
<dbReference type="RefSeq" id="WP_052606798.1">
    <property type="nucleotide sequence ID" value="NZ_JXYS01000102.1"/>
</dbReference>
<dbReference type="Gene3D" id="3.20.20.80">
    <property type="entry name" value="Glycosidases"/>
    <property type="match status" value="1"/>
</dbReference>
<keyword evidence="4 6" id="KW-0378">Hydrolase</keyword>
<dbReference type="AlphaFoldDB" id="A0A0D8HDN7"/>
<dbReference type="InterPro" id="IPR023230">
    <property type="entry name" value="Glyco_hydro_2_CS"/>
</dbReference>
<dbReference type="Pfam" id="PF02836">
    <property type="entry name" value="Glyco_hydro_2_C"/>
    <property type="match status" value="1"/>
</dbReference>
<dbReference type="EC" id="3.2.1.31" evidence="2"/>
<dbReference type="SUPFAM" id="SSF49785">
    <property type="entry name" value="Galactose-binding domain-like"/>
    <property type="match status" value="1"/>
</dbReference>
<dbReference type="NCBIfam" id="NF007538">
    <property type="entry name" value="PRK10150.1"/>
    <property type="match status" value="1"/>
</dbReference>
<evidence type="ECO:0000256" key="4">
    <source>
        <dbReference type="ARBA" id="ARBA00022801"/>
    </source>
</evidence>
<evidence type="ECO:0000256" key="3">
    <source>
        <dbReference type="ARBA" id="ARBA00016205"/>
    </source>
</evidence>
<dbReference type="InterPro" id="IPR013783">
    <property type="entry name" value="Ig-like_fold"/>
</dbReference>
<dbReference type="InterPro" id="IPR036156">
    <property type="entry name" value="Beta-gal/glucu_dom_sf"/>
</dbReference>
<comment type="caution">
    <text evidence="10">The sequence shown here is derived from an EMBL/GenBank/DDBJ whole genome shotgun (WGS) entry which is preliminary data.</text>
</comment>
<dbReference type="PANTHER" id="PTHR10066">
    <property type="entry name" value="BETA-GLUCURONIDASE"/>
    <property type="match status" value="1"/>
</dbReference>
<dbReference type="InterPro" id="IPR008979">
    <property type="entry name" value="Galactose-bd-like_sf"/>
</dbReference>
<dbReference type="InterPro" id="IPR017853">
    <property type="entry name" value="GH"/>
</dbReference>
<dbReference type="FunFam" id="3.20.20.80:FF:000080">
    <property type="entry name" value="Beta-glucuronidase UidA"/>
    <property type="match status" value="1"/>
</dbReference>
<dbReference type="Proteomes" id="UP000032360">
    <property type="component" value="Unassembled WGS sequence"/>
</dbReference>
<dbReference type="OrthoDB" id="9762066at2"/>
<name>A0A0D8HDN7_9ACTN</name>
<comment type="similarity">
    <text evidence="1 6">Belongs to the glycosyl hydrolase 2 family.</text>
</comment>
<keyword evidence="11" id="KW-1185">Reference proteome</keyword>
<dbReference type="GO" id="GO:0019391">
    <property type="term" value="P:glucuronoside catabolic process"/>
    <property type="evidence" value="ECO:0007669"/>
    <property type="project" value="TreeGrafter"/>
</dbReference>
<feature type="domain" description="Glycosyl hydrolases family 2 sugar binding" evidence="9">
    <location>
        <begin position="15"/>
        <end position="182"/>
    </location>
</feature>
<evidence type="ECO:0000256" key="6">
    <source>
        <dbReference type="RuleBase" id="RU361154"/>
    </source>
</evidence>
<evidence type="ECO:0000256" key="1">
    <source>
        <dbReference type="ARBA" id="ARBA00007401"/>
    </source>
</evidence>
<accession>A0A0D8HDN7</accession>
<evidence type="ECO:0000313" key="11">
    <source>
        <dbReference type="Proteomes" id="UP000032360"/>
    </source>
</evidence>
<dbReference type="GO" id="GO:0005975">
    <property type="term" value="P:carbohydrate metabolic process"/>
    <property type="evidence" value="ECO:0007669"/>
    <property type="project" value="InterPro"/>
</dbReference>
<keyword evidence="5 6" id="KW-0326">Glycosidase</keyword>
<evidence type="ECO:0000259" key="9">
    <source>
        <dbReference type="Pfam" id="PF02837"/>
    </source>
</evidence>
<dbReference type="GO" id="GO:0030246">
    <property type="term" value="F:carbohydrate binding"/>
    <property type="evidence" value="ECO:0007669"/>
    <property type="project" value="TreeGrafter"/>
</dbReference>
<protein>
    <recommendedName>
        <fullName evidence="3">Beta-glucuronidase</fullName>
        <ecNumber evidence="2">3.2.1.31</ecNumber>
    </recommendedName>
</protein>
<sequence>MLYPISTDTRAVIDLSGIWSFVLGTSDEFDETFVDHPLVGAMPMAVPASYNDLGVTSKIRNHVGWVCYESTFSVPSVLLSERVVLRFGSVTHFGRVFINGKYVGEHNGGFTPFEFEINKFLISGPNRLSVMVNNVVDETTLPVGTYFDQEISGLGRVVKNTPNFDFFNYAGIHRPVKIYTTPRSYISDLSVVTSTVGSLGHVQVDVEVVGGANHLKMRLRDEDGNLAASGDGPSKTLEIGDVVLWEPLDAYLYNLEVDLCENGVVLDTYSIPVGVRTVDVRDAQFLINGKPFYFKGFGKHEDSSIHGRGFDEALNVADFNLAAWIGANSFRTAHYPYSEEILRLADRQGIVVIDETPAVGLHLNFAAVLFGSREHRNTWEHIGTFANHQKVIEELVARDKNHPSVVMWSIANEPASEEAGARQYFAPLVELARKCDPQKRPVTIVTHQWATPGVCEVAELVDVLALNRYYGWYVDSGDLEAAGEHLHQELIDWHNLHPQKPILMTEYGADTVAGLHDVDPVMFTEEFQSLFLSTYHEVFDKCSWVVGEQVWNFADFATSQGVLRVQGNKKGVFTRDRKPKAAAHELRRRWSSMANYNYK</sequence>